<protein>
    <submittedName>
        <fullName evidence="1">Uncharacterized protein</fullName>
    </submittedName>
</protein>
<evidence type="ECO:0000313" key="1">
    <source>
        <dbReference type="EMBL" id="SOB94304.1"/>
    </source>
</evidence>
<accession>A0A285RKB2</accession>
<gene>
    <name evidence="1" type="ORF">SAMN05428964_101976</name>
</gene>
<reference evidence="1 2" key="1">
    <citation type="submission" date="2017-08" db="EMBL/GenBank/DDBJ databases">
        <authorList>
            <person name="de Groot N.N."/>
        </authorList>
    </citation>
    <scope>NUCLEOTIDE SEQUENCE [LARGE SCALE GENOMIC DNA]</scope>
    <source>
        <strain evidence="1 2">USBA 78</strain>
    </source>
</reference>
<name>A0A285RKB2_9PROT</name>
<evidence type="ECO:0000313" key="2">
    <source>
        <dbReference type="Proteomes" id="UP000219068"/>
    </source>
</evidence>
<dbReference type="EMBL" id="OBMM01000001">
    <property type="protein sequence ID" value="SOB94304.1"/>
    <property type="molecule type" value="Genomic_DNA"/>
</dbReference>
<organism evidence="1 2">
    <name type="scientific">Thalassospira xiamenensis</name>
    <dbReference type="NCBI Taxonomy" id="220697"/>
    <lineage>
        <taxon>Bacteria</taxon>
        <taxon>Pseudomonadati</taxon>
        <taxon>Pseudomonadota</taxon>
        <taxon>Alphaproteobacteria</taxon>
        <taxon>Rhodospirillales</taxon>
        <taxon>Thalassospiraceae</taxon>
        <taxon>Thalassospira</taxon>
    </lineage>
</organism>
<sequence length="124" mass="13368">MLGISGRKFGAKVHGCTALSNKKAPQTDHLGQFGAIKSGDLSVCATRRLKFCGIKRCQRPAVKCPSQWSALRAGISGWRRTDALQILDLYEADQTPGFGADIRPVINVKFILAKSAGGKFALHL</sequence>
<proteinExistence type="predicted"/>
<dbReference type="AlphaFoldDB" id="A0A285RKB2"/>
<dbReference type="Proteomes" id="UP000219068">
    <property type="component" value="Unassembled WGS sequence"/>
</dbReference>